<dbReference type="InterPro" id="IPR029034">
    <property type="entry name" value="Cystine-knot_cytokine"/>
</dbReference>
<dbReference type="SUPFAM" id="SSF50630">
    <property type="entry name" value="Acid proteases"/>
    <property type="match status" value="1"/>
</dbReference>
<evidence type="ECO:0000256" key="2">
    <source>
        <dbReference type="ARBA" id="ARBA00006656"/>
    </source>
</evidence>
<reference evidence="11 12" key="1">
    <citation type="journal article" date="2018" name="J. Allergy Clin. Immunol.">
        <title>High-quality assembly of Dermatophagoides pteronyssinus genome and transcriptome reveals a wide range of novel allergens.</title>
        <authorList>
            <person name="Liu X.Y."/>
            <person name="Yang K.Y."/>
            <person name="Wang M.Q."/>
            <person name="Kwok J.S."/>
            <person name="Zeng X."/>
            <person name="Yang Z."/>
            <person name="Xiao X.J."/>
            <person name="Lau C.P."/>
            <person name="Li Y."/>
            <person name="Huang Z.M."/>
            <person name="Ba J.G."/>
            <person name="Yim A.K."/>
            <person name="Ouyang C.Y."/>
            <person name="Ngai S.M."/>
            <person name="Chan T.F."/>
            <person name="Leung E.L."/>
            <person name="Liu L."/>
            <person name="Liu Z.G."/>
            <person name="Tsui S.K."/>
        </authorList>
    </citation>
    <scope>NUCLEOTIDE SEQUENCE [LARGE SCALE GENOMIC DNA]</scope>
    <source>
        <strain evidence="11">Derp</strain>
    </source>
</reference>
<evidence type="ECO:0000256" key="4">
    <source>
        <dbReference type="ARBA" id="ARBA00022729"/>
    </source>
</evidence>
<dbReference type="Pfam" id="PF03564">
    <property type="entry name" value="DUF1759"/>
    <property type="match status" value="1"/>
</dbReference>
<dbReference type="InterPro" id="IPR001839">
    <property type="entry name" value="TGF-b_C"/>
</dbReference>
<name>A0ABQ8JTN6_DERPT</name>
<dbReference type="CDD" id="cd00303">
    <property type="entry name" value="retropepsin_like"/>
    <property type="match status" value="1"/>
</dbReference>
<dbReference type="SMART" id="SM00204">
    <property type="entry name" value="TGFB"/>
    <property type="match status" value="1"/>
</dbReference>
<dbReference type="PROSITE" id="PS51362">
    <property type="entry name" value="TGF_BETA_2"/>
    <property type="match status" value="1"/>
</dbReference>
<evidence type="ECO:0000256" key="7">
    <source>
        <dbReference type="ARBA" id="ARBA00023180"/>
    </source>
</evidence>
<keyword evidence="3" id="KW-0964">Secreted</keyword>
<dbReference type="InterPro" id="IPR024650">
    <property type="entry name" value="Peptidase_A2B"/>
</dbReference>
<feature type="region of interest" description="Disordered" evidence="9">
    <location>
        <begin position="149"/>
        <end position="182"/>
    </location>
</feature>
<dbReference type="Pfam" id="PF12384">
    <property type="entry name" value="Peptidase_A2B"/>
    <property type="match status" value="1"/>
</dbReference>
<dbReference type="InterPro" id="IPR015615">
    <property type="entry name" value="TGF-beta-rel"/>
</dbReference>
<dbReference type="Pfam" id="PF00019">
    <property type="entry name" value="TGF_beta"/>
    <property type="match status" value="1"/>
</dbReference>
<reference evidence="11 12" key="2">
    <citation type="journal article" date="2022" name="Mol. Biol. Evol.">
        <title>Comparative Genomics Reveals Insights into the Divergent Evolution of Astigmatic Mites and Household Pest Adaptations.</title>
        <authorList>
            <person name="Xiong Q."/>
            <person name="Wan A.T."/>
            <person name="Liu X."/>
            <person name="Fung C.S."/>
            <person name="Xiao X."/>
            <person name="Malainual N."/>
            <person name="Hou J."/>
            <person name="Wang L."/>
            <person name="Wang M."/>
            <person name="Yang K.Y."/>
            <person name="Cui Y."/>
            <person name="Leung E.L."/>
            <person name="Nong W."/>
            <person name="Shin S.K."/>
            <person name="Au S.W."/>
            <person name="Jeong K.Y."/>
            <person name="Chew F.T."/>
            <person name="Hui J.H."/>
            <person name="Leung T.F."/>
            <person name="Tungtrongchitr A."/>
            <person name="Zhong N."/>
            <person name="Liu Z."/>
            <person name="Tsui S.K."/>
        </authorList>
    </citation>
    <scope>NUCLEOTIDE SEQUENCE [LARGE SCALE GENOMIC DNA]</scope>
    <source>
        <strain evidence="11">Derp</strain>
    </source>
</reference>
<feature type="compositionally biased region" description="Low complexity" evidence="9">
    <location>
        <begin position="908"/>
        <end position="927"/>
    </location>
</feature>
<feature type="compositionally biased region" description="Polar residues" evidence="9">
    <location>
        <begin position="824"/>
        <end position="839"/>
    </location>
</feature>
<dbReference type="InterPro" id="IPR005312">
    <property type="entry name" value="DUF1759"/>
</dbReference>
<sequence length="1405" mass="159026">MENDLDDNDLSVNDLSVNDLLKQRKNCRIAISKMHNLLGVQGKIPEVDKASALHSEYEDIVLQLEQNNEEDDNVHMNKIHQIMKFINLYVQIDHQMAQGISSSFLFNQCQQAINELSKMTSIFSSTFGLVCKLQSKLDSFSASILSSSISSPDANVGSNQSSTPLSGSAANVDLNRPPTPGDNANNSIVVADRSIQAIPSQGIIHNNQPLLNLSPITTNQSPPINNFLNHGQPMKIKPEEMPKFNGSAVQWPEFKEAALELIINNTFVPTATSKFRRLMGALPPEAQARIRDQRENPNFMNILNTLERYYGSPAVIIKELVNKIQSLPYLRLDAQPIVYAKYYELMINIRSIKLNDGDGRTILSHILSKFDIEHRRRAFNQSNNSNDQEYITLSNVEEYLRKITSTDMLINQITTTKSNRHVESHNTLVTSSNSDHDENEIKLTCIFCHQHHRHSLCPMSVNDKIEVLTKEKRCFRCTGKNHGTRECMKTYICHKCKGNHLSYLCRPVQNTASNDTSTAAATSSSSSTSVSSNSSTAINGEIQSINTALAMTDSSIQYLQTLTTKINNIKARVIFDGGSQVSFISSKLVKLLNLPKFEGVPIRINGYGENLSRLIGHHYTIIKFPDRYGQLSKFKLIIDDTINQFKFNSLPEIVQRNVNKIFDINFNDENIPVDILFGNSDINRLKFLNVDKNIDPFIISKTSLGYIVHGQTDYSPSEIVKRIININNFHINPNNQQHSSNVQTISSTQINPHKLIRSSPKNVQSTKSSHHHSNTIQQQQYQSPSTTSTASSFKVQNLGKSSRPAKELTSPKNQSTTNKEKTSIKTNLAHENSSTQHSTKIIQRNFQQSMNNQYHQQETSSSSIPITSTTKSFQVQPQQSNCSVTATSATATTNQSIYRSNQLTNLSSTLTSTSPSSLSASTTTNSSPMMTEITNNQIASTIKQTSTSSTLSSTDKFWRDLYRKQLKLFHQMTMKAKSILTTVLILINIINLCTWIIANNVTISEKPMQRRYFYTDDSMQQSIELKIGKQEHQQLQQRMLLAFGLKHKPRPKNYESEESASNFLINLYYSYNNGHPSPVQDSNLIPNEYLLNMAKSNMVISFNNQIRKQQNNSNLSYKLNRRFWFNISDIQSDSKIIAAELRIYRNETQQLKSNAQSFQMTILQFVSNHGEIVNKSIVSIQINHQQKGWLRFNVTTALIDWLQFPDQNLGLYLQIRALSNNNTVITDQDLNLQSIGIVNRRGSKKYKPFMTAFIKLNAKNMLLTPSKRILRKKLRIRRSDADLFNSNSTESKYPFLKKGKAAYKCQRQTLYVSFRDIKWDDWIIAPDGFSANYCHGICSFPTDDSMNATNHAIIQQLHRMMHHKVPRPVCATISLSPISILHLNNESNTILRKFDNMVAKSCGCV</sequence>
<dbReference type="CDD" id="cd13761">
    <property type="entry name" value="TGF_beta_BMP5_like"/>
    <property type="match status" value="1"/>
</dbReference>
<comment type="subcellular location">
    <subcellularLocation>
        <location evidence="1">Secreted</location>
    </subcellularLocation>
</comment>
<dbReference type="Pfam" id="PF00688">
    <property type="entry name" value="TGFb_propeptide"/>
    <property type="match status" value="1"/>
</dbReference>
<evidence type="ECO:0000256" key="5">
    <source>
        <dbReference type="ARBA" id="ARBA00023030"/>
    </source>
</evidence>
<evidence type="ECO:0000313" key="11">
    <source>
        <dbReference type="EMBL" id="KAH9425763.1"/>
    </source>
</evidence>
<dbReference type="SUPFAM" id="SSF57501">
    <property type="entry name" value="Cystine-knot cytokines"/>
    <property type="match status" value="1"/>
</dbReference>
<feature type="compositionally biased region" description="Low complexity" evidence="9">
    <location>
        <begin position="774"/>
        <end position="792"/>
    </location>
</feature>
<feature type="region of interest" description="Disordered" evidence="9">
    <location>
        <begin position="515"/>
        <end position="535"/>
    </location>
</feature>
<feature type="region of interest" description="Disordered" evidence="9">
    <location>
        <begin position="908"/>
        <end position="929"/>
    </location>
</feature>
<dbReference type="PANTHER" id="PTHR11848">
    <property type="entry name" value="TGF-BETA FAMILY"/>
    <property type="match status" value="1"/>
</dbReference>
<organism evidence="11 12">
    <name type="scientific">Dermatophagoides pteronyssinus</name>
    <name type="common">European house dust mite</name>
    <dbReference type="NCBI Taxonomy" id="6956"/>
    <lineage>
        <taxon>Eukaryota</taxon>
        <taxon>Metazoa</taxon>
        <taxon>Ecdysozoa</taxon>
        <taxon>Arthropoda</taxon>
        <taxon>Chelicerata</taxon>
        <taxon>Arachnida</taxon>
        <taxon>Acari</taxon>
        <taxon>Acariformes</taxon>
        <taxon>Sarcoptiformes</taxon>
        <taxon>Astigmata</taxon>
        <taxon>Psoroptidia</taxon>
        <taxon>Analgoidea</taxon>
        <taxon>Pyroglyphidae</taxon>
        <taxon>Dermatophagoidinae</taxon>
        <taxon>Dermatophagoides</taxon>
    </lineage>
</organism>
<keyword evidence="6" id="KW-1015">Disulfide bond</keyword>
<dbReference type="EMBL" id="NJHN03000017">
    <property type="protein sequence ID" value="KAH9425763.1"/>
    <property type="molecule type" value="Genomic_DNA"/>
</dbReference>
<comment type="caution">
    <text evidence="11">The sequence shown here is derived from an EMBL/GenBank/DDBJ whole genome shotgun (WGS) entry which is preliminary data.</text>
</comment>
<protein>
    <submittedName>
        <fullName evidence="11">Bone morphogenetic protein 5</fullName>
    </submittedName>
</protein>
<dbReference type="Proteomes" id="UP000887458">
    <property type="component" value="Unassembled WGS sequence"/>
</dbReference>
<dbReference type="PROSITE" id="PS00250">
    <property type="entry name" value="TGF_BETA_1"/>
    <property type="match status" value="1"/>
</dbReference>
<evidence type="ECO:0000256" key="1">
    <source>
        <dbReference type="ARBA" id="ARBA00004613"/>
    </source>
</evidence>
<gene>
    <name evidence="11" type="primary">BMP5_1</name>
    <name evidence="11" type="ORF">DERP_004981</name>
</gene>
<feature type="region of interest" description="Disordered" evidence="9">
    <location>
        <begin position="758"/>
        <end position="839"/>
    </location>
</feature>
<accession>A0ABQ8JTN6</accession>
<proteinExistence type="inferred from homology"/>
<evidence type="ECO:0000256" key="6">
    <source>
        <dbReference type="ARBA" id="ARBA00023157"/>
    </source>
</evidence>
<comment type="similarity">
    <text evidence="2 8">Belongs to the TGF-beta family.</text>
</comment>
<evidence type="ECO:0000256" key="9">
    <source>
        <dbReference type="SAM" id="MobiDB-lite"/>
    </source>
</evidence>
<evidence type="ECO:0000313" key="12">
    <source>
        <dbReference type="Proteomes" id="UP000887458"/>
    </source>
</evidence>
<feature type="compositionally biased region" description="Polar residues" evidence="9">
    <location>
        <begin position="156"/>
        <end position="169"/>
    </location>
</feature>
<feature type="domain" description="TGF-beta family profile" evidence="10">
    <location>
        <begin position="1275"/>
        <end position="1405"/>
    </location>
</feature>
<dbReference type="InterPro" id="IPR021109">
    <property type="entry name" value="Peptidase_aspartic_dom_sf"/>
</dbReference>
<dbReference type="InterPro" id="IPR017948">
    <property type="entry name" value="TGFb_CS"/>
</dbReference>
<dbReference type="Gene3D" id="2.10.90.10">
    <property type="entry name" value="Cystine-knot cytokines"/>
    <property type="match status" value="1"/>
</dbReference>
<keyword evidence="5 8" id="KW-0339">Growth factor</keyword>
<keyword evidence="4" id="KW-0732">Signal</keyword>
<keyword evidence="12" id="KW-1185">Reference proteome</keyword>
<dbReference type="PANTHER" id="PTHR11848:SF310">
    <property type="entry name" value="PROTEIN 60A-RELATED"/>
    <property type="match status" value="1"/>
</dbReference>
<dbReference type="InterPro" id="IPR001111">
    <property type="entry name" value="TGF-b_propeptide"/>
</dbReference>
<evidence type="ECO:0000256" key="3">
    <source>
        <dbReference type="ARBA" id="ARBA00022525"/>
    </source>
</evidence>
<keyword evidence="7" id="KW-0325">Glycoprotein</keyword>
<evidence type="ECO:0000259" key="10">
    <source>
        <dbReference type="PROSITE" id="PS51362"/>
    </source>
</evidence>
<evidence type="ECO:0000256" key="8">
    <source>
        <dbReference type="RuleBase" id="RU000354"/>
    </source>
</evidence>
<dbReference type="Gene3D" id="2.60.120.970">
    <property type="match status" value="1"/>
</dbReference>